<dbReference type="InterPro" id="IPR001130">
    <property type="entry name" value="TatD-like"/>
</dbReference>
<proteinExistence type="inferred from homology"/>
<reference evidence="6" key="1">
    <citation type="submission" date="2017-05" db="EMBL/GenBank/DDBJ databases">
        <authorList>
            <person name="Sung H."/>
        </authorList>
    </citation>
    <scope>NUCLEOTIDE SEQUENCE [LARGE SCALE GENOMIC DNA]</scope>
    <source>
        <strain evidence="6">AR23208</strain>
    </source>
</reference>
<gene>
    <name evidence="5" type="ORF">CBW65_06455</name>
</gene>
<dbReference type="Gene3D" id="3.20.20.140">
    <property type="entry name" value="Metal-dependent hydrolases"/>
    <property type="match status" value="1"/>
</dbReference>
<feature type="binding site" evidence="4">
    <location>
        <position position="152"/>
    </location>
    <ligand>
        <name>a divalent metal cation</name>
        <dbReference type="ChEBI" id="CHEBI:60240"/>
        <label>2</label>
    </ligand>
</feature>
<feature type="binding site" evidence="4">
    <location>
        <position position="5"/>
    </location>
    <ligand>
        <name>a divalent metal cation</name>
        <dbReference type="ChEBI" id="CHEBI:60240"/>
        <label>1</label>
    </ligand>
</feature>
<dbReference type="GO" id="GO:0046872">
    <property type="term" value="F:metal ion binding"/>
    <property type="evidence" value="ECO:0007669"/>
    <property type="project" value="UniProtKB-KW"/>
</dbReference>
<keyword evidence="6" id="KW-1185">Reference proteome</keyword>
<dbReference type="AlphaFoldDB" id="A0A1Y0IKG7"/>
<evidence type="ECO:0000256" key="3">
    <source>
        <dbReference type="ARBA" id="ARBA00022801"/>
    </source>
</evidence>
<dbReference type="RefSeq" id="WP_087456160.1">
    <property type="nucleotide sequence ID" value="NZ_CP021434.1"/>
</dbReference>
<evidence type="ECO:0000313" key="6">
    <source>
        <dbReference type="Proteomes" id="UP000195437"/>
    </source>
</evidence>
<comment type="similarity">
    <text evidence="1">Belongs to the metallo-dependent hydrolases superfamily. TatD-type hydrolase family.</text>
</comment>
<organism evidence="5 6">
    <name type="scientific">Tumebacillus avium</name>
    <dbReference type="NCBI Taxonomy" id="1903704"/>
    <lineage>
        <taxon>Bacteria</taxon>
        <taxon>Bacillati</taxon>
        <taxon>Bacillota</taxon>
        <taxon>Bacilli</taxon>
        <taxon>Bacillales</taxon>
        <taxon>Alicyclobacillaceae</taxon>
        <taxon>Tumebacillus</taxon>
    </lineage>
</organism>
<dbReference type="PROSITE" id="PS01091">
    <property type="entry name" value="TATD_3"/>
    <property type="match status" value="1"/>
</dbReference>
<dbReference type="PANTHER" id="PTHR46317:SF1">
    <property type="entry name" value="HYDROLASE, TATD FAMILY"/>
    <property type="match status" value="1"/>
</dbReference>
<dbReference type="GO" id="GO:0016788">
    <property type="term" value="F:hydrolase activity, acting on ester bonds"/>
    <property type="evidence" value="ECO:0007669"/>
    <property type="project" value="InterPro"/>
</dbReference>
<dbReference type="CDD" id="cd01310">
    <property type="entry name" value="TatD_DNAse"/>
    <property type="match status" value="1"/>
</dbReference>
<feature type="binding site" evidence="4">
    <location>
        <position position="128"/>
    </location>
    <ligand>
        <name>a divalent metal cation</name>
        <dbReference type="ChEBI" id="CHEBI:60240"/>
        <label>2</label>
    </ligand>
</feature>
<dbReference type="EMBL" id="CP021434">
    <property type="protein sequence ID" value="ARU60770.1"/>
    <property type="molecule type" value="Genomic_DNA"/>
</dbReference>
<dbReference type="InterPro" id="IPR018228">
    <property type="entry name" value="DNase_TatD-rel_CS"/>
</dbReference>
<sequence length="253" mass="28320">MIDSHLHLAQYEPDEIERWIAAGIEAVVAVATDLRSSYRTLELKERHPHFIHAAIGWHPEQACPAEQDLPELFTLIRTERPRLSAIGEVGLPHYTLAEQGEGALDRYVELLDRFAQAAVESDLPLVLHAVHDQARTALELLQRHRVTKAHFHWLKASAVDLAQIVKAGYYVSVTPEVCHRERDQQLAQAVPIKQLLIETDGPWPYDGPFSGQKTTPLLLPAVLKQVAALKGVSEAFYAEQHRANIGALYGFIT</sequence>
<feature type="binding site" evidence="4">
    <location>
        <position position="7"/>
    </location>
    <ligand>
        <name>a divalent metal cation</name>
        <dbReference type="ChEBI" id="CHEBI:60240"/>
        <label>1</label>
    </ligand>
</feature>
<evidence type="ECO:0000256" key="1">
    <source>
        <dbReference type="ARBA" id="ARBA00009275"/>
    </source>
</evidence>
<dbReference type="PIRSF" id="PIRSF005902">
    <property type="entry name" value="DNase_TatD"/>
    <property type="match status" value="1"/>
</dbReference>
<dbReference type="OrthoDB" id="9810005at2"/>
<keyword evidence="3" id="KW-0378">Hydrolase</keyword>
<evidence type="ECO:0000313" key="5">
    <source>
        <dbReference type="EMBL" id="ARU60770.1"/>
    </source>
</evidence>
<dbReference type="SUPFAM" id="SSF51556">
    <property type="entry name" value="Metallo-dependent hydrolases"/>
    <property type="match status" value="1"/>
</dbReference>
<dbReference type="PANTHER" id="PTHR46317">
    <property type="entry name" value="HYDROLASE OF PHP SUPERFAMILY-RELATED PROTEIN"/>
    <property type="match status" value="1"/>
</dbReference>
<dbReference type="KEGG" id="tum:CBW65_06455"/>
<dbReference type="Pfam" id="PF01026">
    <property type="entry name" value="TatD_DNase"/>
    <property type="match status" value="1"/>
</dbReference>
<evidence type="ECO:0000256" key="4">
    <source>
        <dbReference type="PIRSR" id="PIRSR005902-1"/>
    </source>
</evidence>
<protein>
    <submittedName>
        <fullName evidence="5">Uncharacterized protein</fullName>
    </submittedName>
</protein>
<feature type="binding site" evidence="4">
    <location>
        <position position="88"/>
    </location>
    <ligand>
        <name>a divalent metal cation</name>
        <dbReference type="ChEBI" id="CHEBI:60240"/>
        <label>1</label>
    </ligand>
</feature>
<keyword evidence="2 4" id="KW-0479">Metal-binding</keyword>
<name>A0A1Y0IKG7_9BACL</name>
<evidence type="ECO:0000256" key="2">
    <source>
        <dbReference type="ARBA" id="ARBA00022723"/>
    </source>
</evidence>
<accession>A0A1Y0IKG7</accession>
<feature type="binding site" evidence="4">
    <location>
        <position position="200"/>
    </location>
    <ligand>
        <name>a divalent metal cation</name>
        <dbReference type="ChEBI" id="CHEBI:60240"/>
        <label>1</label>
    </ligand>
</feature>
<dbReference type="InterPro" id="IPR032466">
    <property type="entry name" value="Metal_Hydrolase"/>
</dbReference>
<dbReference type="Proteomes" id="UP000195437">
    <property type="component" value="Chromosome"/>
</dbReference>